<comment type="caution">
    <text evidence="2">The sequence shown here is derived from an EMBL/GenBank/DDBJ whole genome shotgun (WGS) entry which is preliminary data.</text>
</comment>
<proteinExistence type="predicted"/>
<organism evidence="2 3">
    <name type="scientific">Dimorphilus gyrociliatus</name>
    <dbReference type="NCBI Taxonomy" id="2664684"/>
    <lineage>
        <taxon>Eukaryota</taxon>
        <taxon>Metazoa</taxon>
        <taxon>Spiralia</taxon>
        <taxon>Lophotrochozoa</taxon>
        <taxon>Annelida</taxon>
        <taxon>Polychaeta</taxon>
        <taxon>Polychaeta incertae sedis</taxon>
        <taxon>Dinophilidae</taxon>
        <taxon>Dimorphilus</taxon>
    </lineage>
</organism>
<dbReference type="GO" id="GO:0051225">
    <property type="term" value="P:spindle assembly"/>
    <property type="evidence" value="ECO:0007669"/>
    <property type="project" value="TreeGrafter"/>
</dbReference>
<dbReference type="EMBL" id="CAJFCJ010000019">
    <property type="protein sequence ID" value="CAD5123551.1"/>
    <property type="molecule type" value="Genomic_DNA"/>
</dbReference>
<dbReference type="AlphaFoldDB" id="A0A7I8W8D2"/>
<sequence length="395" mass="45985">MREETEVPYFRDSAFFGISDMSAKKDKQKTSYFLTKITRSLLELKCPFIEDFTESWVGELLLSPNEVRFRILKWLFETLDPSLSLILDSEKNFGNFSNEKIRNLLFVSTLLGLCKREDIDLITGSCPPAKQLLFFRKLIKYVEIKEKYDRDFLVDIGDRLHPSLADQYEENCKFIDVLSRGENFDDLFAPDVHIVPISIEKSIHNRWKQQGYNINDPAIPDLTQLDKSLNNCDIVSRYLVSHNREENKQPEINIDQINIERGTNEDRERLLKQLEIEINEVSQQISMFSQTFDSDIFPWCGRNESDVGDFNYKIGSVVKRVNNKLEYVSEIVSNLRTTVEYHKQLKTIRPEALDYKKANHQLLLDTDLLTLKNGCNRGDFSETKRLLSVNEIGGI</sequence>
<protein>
    <submittedName>
        <fullName evidence="2">DgyrCDS11889</fullName>
    </submittedName>
</protein>
<name>A0A7I8W8D2_9ANNE</name>
<keyword evidence="3" id="KW-1185">Reference proteome</keyword>
<dbReference type="GO" id="GO:0051011">
    <property type="term" value="F:microtubule minus-end binding"/>
    <property type="evidence" value="ECO:0007669"/>
    <property type="project" value="TreeGrafter"/>
</dbReference>
<gene>
    <name evidence="2" type="ORF">DGYR_LOCUS11223</name>
</gene>
<dbReference type="Proteomes" id="UP000549394">
    <property type="component" value="Unassembled WGS sequence"/>
</dbReference>
<evidence type="ECO:0000256" key="1">
    <source>
        <dbReference type="SAM" id="Coils"/>
    </source>
</evidence>
<dbReference type="GO" id="GO:0070652">
    <property type="term" value="C:HAUS complex"/>
    <property type="evidence" value="ECO:0007669"/>
    <property type="project" value="TreeGrafter"/>
</dbReference>
<dbReference type="OrthoDB" id="6435999at2759"/>
<dbReference type="PANTHER" id="PTHR14352:SF2">
    <property type="entry name" value="HAUS AUGMIN-LIKE COMPLEX SUBUNIT 7"/>
    <property type="match status" value="1"/>
</dbReference>
<feature type="coiled-coil region" evidence="1">
    <location>
        <begin position="264"/>
        <end position="291"/>
    </location>
</feature>
<dbReference type="PANTHER" id="PTHR14352">
    <property type="entry name" value="HAUS AUGMIN-LIKE COMPLEX SUBUNIT 7"/>
    <property type="match status" value="1"/>
</dbReference>
<reference evidence="2 3" key="1">
    <citation type="submission" date="2020-08" db="EMBL/GenBank/DDBJ databases">
        <authorList>
            <person name="Hejnol A."/>
        </authorList>
    </citation>
    <scope>NUCLEOTIDE SEQUENCE [LARGE SCALE GENOMIC DNA]</scope>
</reference>
<keyword evidence="1" id="KW-0175">Coiled coil</keyword>
<accession>A0A7I8W8D2</accession>
<evidence type="ECO:0000313" key="2">
    <source>
        <dbReference type="EMBL" id="CAD5123551.1"/>
    </source>
</evidence>
<evidence type="ECO:0000313" key="3">
    <source>
        <dbReference type="Proteomes" id="UP000549394"/>
    </source>
</evidence>
<dbReference type="GO" id="GO:0031023">
    <property type="term" value="P:microtubule organizing center organization"/>
    <property type="evidence" value="ECO:0007669"/>
    <property type="project" value="TreeGrafter"/>
</dbReference>
<dbReference type="InterPro" id="IPR029711">
    <property type="entry name" value="Haus7-like"/>
</dbReference>